<evidence type="ECO:0000313" key="3">
    <source>
        <dbReference type="EMBL" id="QRP70768.1"/>
    </source>
</evidence>
<name>A0A7T4JVB0_9CORY</name>
<dbReference type="EMBL" id="CP066007">
    <property type="protein sequence ID" value="QQB46739.1"/>
    <property type="molecule type" value="Genomic_DNA"/>
</dbReference>
<dbReference type="GeneID" id="92758915"/>
<evidence type="ECO:0000313" key="2">
    <source>
        <dbReference type="EMBL" id="QQB46739.1"/>
    </source>
</evidence>
<feature type="compositionally biased region" description="Basic and acidic residues" evidence="1">
    <location>
        <begin position="55"/>
        <end position="65"/>
    </location>
</feature>
<evidence type="ECO:0000256" key="1">
    <source>
        <dbReference type="SAM" id="MobiDB-lite"/>
    </source>
</evidence>
<dbReference type="Proteomes" id="UP000596145">
    <property type="component" value="Chromosome"/>
</dbReference>
<accession>A0A7T4JVB0</accession>
<evidence type="ECO:0000313" key="4">
    <source>
        <dbReference type="Proteomes" id="UP000596145"/>
    </source>
</evidence>
<feature type="region of interest" description="Disordered" evidence="1">
    <location>
        <begin position="26"/>
        <end position="65"/>
    </location>
</feature>
<proteinExistence type="predicted"/>
<gene>
    <name evidence="2" type="ORF">I6I10_02005</name>
    <name evidence="3" type="ORF">I6J21_00895</name>
</gene>
<dbReference type="RefSeq" id="WP_005391277.1">
    <property type="nucleotide sequence ID" value="NZ_CP066007.1"/>
</dbReference>
<dbReference type="Proteomes" id="UP000617681">
    <property type="component" value="Chromosome"/>
</dbReference>
<dbReference type="OrthoDB" id="9910556at2"/>
<reference evidence="2 4" key="1">
    <citation type="submission" date="2020-12" db="EMBL/GenBank/DDBJ databases">
        <title>FDA dAtabase for Regulatory Grade micrObial Sequences (FDA-ARGOS): Supporting development and validation of Infectious Disease Dx tests.</title>
        <authorList>
            <person name="Sproer C."/>
            <person name="Gronow S."/>
            <person name="Severitt S."/>
            <person name="Schroder I."/>
            <person name="Tallon L."/>
            <person name="Sadzewicz L."/>
            <person name="Zhao X."/>
            <person name="Boylan J."/>
            <person name="Ott S."/>
            <person name="Bowen H."/>
            <person name="Vavikolanu K."/>
            <person name="Mehta A."/>
            <person name="Aluvathingal J."/>
            <person name="Nadendla S."/>
            <person name="Lowell S."/>
            <person name="Myers T."/>
            <person name="Yan Y."/>
            <person name="Sichtig H."/>
        </authorList>
    </citation>
    <scope>NUCLEOTIDE SEQUENCE [LARGE SCALE GENOMIC DNA]</scope>
    <source>
        <strain evidence="2 4">FDAARGOS_1053</strain>
        <strain evidence="3">FDAARGOS_1191</strain>
    </source>
</reference>
<organism evidence="2 4">
    <name type="scientific">Corynebacterium glucuronolyticum</name>
    <dbReference type="NCBI Taxonomy" id="39791"/>
    <lineage>
        <taxon>Bacteria</taxon>
        <taxon>Bacillati</taxon>
        <taxon>Actinomycetota</taxon>
        <taxon>Actinomycetes</taxon>
        <taxon>Mycobacteriales</taxon>
        <taxon>Corynebacteriaceae</taxon>
        <taxon>Corynebacterium</taxon>
    </lineage>
</organism>
<sequence>MRRLIATIGFLIAGGLATYYFYTRESTSPNKKPPKLEDLTNVVSGPGASSGDEEAQAHHESASPH</sequence>
<dbReference type="EMBL" id="CP069534">
    <property type="protein sequence ID" value="QRP70768.1"/>
    <property type="molecule type" value="Genomic_DNA"/>
</dbReference>
<dbReference type="AlphaFoldDB" id="A0A7T4JVB0"/>
<protein>
    <submittedName>
        <fullName evidence="2">Uncharacterized protein</fullName>
    </submittedName>
</protein>